<name>Q3JME8_BURP1</name>
<proteinExistence type="predicted"/>
<evidence type="ECO:0000256" key="1">
    <source>
        <dbReference type="SAM" id="MobiDB-lite"/>
    </source>
</evidence>
<evidence type="ECO:0000313" key="3">
    <source>
        <dbReference type="Proteomes" id="UP000002700"/>
    </source>
</evidence>
<dbReference type="AlphaFoldDB" id="Q3JME8"/>
<feature type="region of interest" description="Disordered" evidence="1">
    <location>
        <begin position="1"/>
        <end position="33"/>
    </location>
</feature>
<dbReference type="EnsemblBacteria" id="ABA52803">
    <property type="protein sequence ID" value="ABA52803"/>
    <property type="gene ID" value="BURPS1710b_A0096"/>
</dbReference>
<protein>
    <submittedName>
        <fullName evidence="2">Uncharacterized protein</fullName>
    </submittedName>
</protein>
<evidence type="ECO:0000313" key="2">
    <source>
        <dbReference type="EMBL" id="ABA52803.1"/>
    </source>
</evidence>
<dbReference type="Proteomes" id="UP000002700">
    <property type="component" value="Chromosome II"/>
</dbReference>
<dbReference type="KEGG" id="bpm:BURPS1710b_A0096"/>
<reference evidence="2 3" key="1">
    <citation type="submission" date="2005-09" db="EMBL/GenBank/DDBJ databases">
        <authorList>
            <person name="Woods D.E."/>
            <person name="Nierman W.C."/>
        </authorList>
    </citation>
    <scope>NUCLEOTIDE SEQUENCE [LARGE SCALE GENOMIC DNA]</scope>
    <source>
        <strain evidence="2 3">1710b</strain>
    </source>
</reference>
<feature type="compositionally biased region" description="Low complexity" evidence="1">
    <location>
        <begin position="1"/>
        <end position="18"/>
    </location>
</feature>
<dbReference type="HOGENOM" id="CLU_3380967_0_0_4"/>
<accession>Q3JME8</accession>
<organism evidence="2 3">
    <name type="scientific">Burkholderia pseudomallei (strain 1710b)</name>
    <dbReference type="NCBI Taxonomy" id="320372"/>
    <lineage>
        <taxon>Bacteria</taxon>
        <taxon>Pseudomonadati</taxon>
        <taxon>Pseudomonadota</taxon>
        <taxon>Betaproteobacteria</taxon>
        <taxon>Burkholderiales</taxon>
        <taxon>Burkholderiaceae</taxon>
        <taxon>Burkholderia</taxon>
        <taxon>pseudomallei group</taxon>
    </lineage>
</organism>
<gene>
    <name evidence="2" type="ordered locus">BURPS1710b_A0096</name>
</gene>
<sequence>MTPAGAAAAMHAAAEQAAGPRPGIDDARRSLSA</sequence>
<feature type="compositionally biased region" description="Basic and acidic residues" evidence="1">
    <location>
        <begin position="23"/>
        <end position="33"/>
    </location>
</feature>
<dbReference type="EMBL" id="CP000125">
    <property type="protein sequence ID" value="ABA52803.1"/>
    <property type="molecule type" value="Genomic_DNA"/>
</dbReference>